<dbReference type="Gene3D" id="3.20.20.140">
    <property type="entry name" value="Metal-dependent hydrolases"/>
    <property type="match status" value="1"/>
</dbReference>
<organism evidence="3 4">
    <name type="scientific">Echinicola arenosa</name>
    <dbReference type="NCBI Taxonomy" id="2774144"/>
    <lineage>
        <taxon>Bacteria</taxon>
        <taxon>Pseudomonadati</taxon>
        <taxon>Bacteroidota</taxon>
        <taxon>Cytophagia</taxon>
        <taxon>Cytophagales</taxon>
        <taxon>Cyclobacteriaceae</taxon>
        <taxon>Echinicola</taxon>
    </lineage>
</organism>
<evidence type="ECO:0000256" key="1">
    <source>
        <dbReference type="ARBA" id="ARBA00022975"/>
    </source>
</evidence>
<dbReference type="Pfam" id="PF12890">
    <property type="entry name" value="DHOase"/>
    <property type="match status" value="1"/>
</dbReference>
<feature type="domain" description="Dihydroorotase catalytic" evidence="2">
    <location>
        <begin position="53"/>
        <end position="232"/>
    </location>
</feature>
<comment type="caution">
    <text evidence="3">The sequence shown here is derived from an EMBL/GenBank/DDBJ whole genome shotgun (WGS) entry which is preliminary data.</text>
</comment>
<dbReference type="InterPro" id="IPR032466">
    <property type="entry name" value="Metal_Hydrolase"/>
</dbReference>
<dbReference type="SUPFAM" id="SSF51556">
    <property type="entry name" value="Metallo-dependent hydrolases"/>
    <property type="match status" value="1"/>
</dbReference>
<accession>A0ABR9AMX4</accession>
<keyword evidence="4" id="KW-1185">Reference proteome</keyword>
<name>A0ABR9AMX4_9BACT</name>
<keyword evidence="1" id="KW-0665">Pyrimidine biosynthesis</keyword>
<protein>
    <submittedName>
        <fullName evidence="3">Dihydroorotase</fullName>
    </submittedName>
</protein>
<dbReference type="InterPro" id="IPR004722">
    <property type="entry name" value="DHOase"/>
</dbReference>
<dbReference type="Proteomes" id="UP000647133">
    <property type="component" value="Unassembled WGS sequence"/>
</dbReference>
<evidence type="ECO:0000313" key="4">
    <source>
        <dbReference type="Proteomes" id="UP000647133"/>
    </source>
</evidence>
<dbReference type="PANTHER" id="PTHR43668">
    <property type="entry name" value="ALLANTOINASE"/>
    <property type="match status" value="1"/>
</dbReference>
<dbReference type="InterPro" id="IPR050138">
    <property type="entry name" value="DHOase/Allantoinase_Hydrolase"/>
</dbReference>
<dbReference type="EMBL" id="JACYTQ010000005">
    <property type="protein sequence ID" value="MBD8490153.1"/>
    <property type="molecule type" value="Genomic_DNA"/>
</dbReference>
<dbReference type="PANTHER" id="PTHR43668:SF2">
    <property type="entry name" value="ALLANTOINASE"/>
    <property type="match status" value="1"/>
</dbReference>
<dbReference type="RefSeq" id="WP_192011029.1">
    <property type="nucleotide sequence ID" value="NZ_JACYTQ010000005.1"/>
</dbReference>
<dbReference type="InterPro" id="IPR011059">
    <property type="entry name" value="Metal-dep_hydrolase_composite"/>
</dbReference>
<dbReference type="InterPro" id="IPR024403">
    <property type="entry name" value="DHOase_cat"/>
</dbReference>
<evidence type="ECO:0000313" key="3">
    <source>
        <dbReference type="EMBL" id="MBD8490153.1"/>
    </source>
</evidence>
<reference evidence="3 4" key="1">
    <citation type="submission" date="2020-09" db="EMBL/GenBank/DDBJ databases">
        <title>Echinicola sp. CAU 1574 isolated from sand of Sido Beach.</title>
        <authorList>
            <person name="Kim W."/>
        </authorList>
    </citation>
    <scope>NUCLEOTIDE SEQUENCE [LARGE SCALE GENOMIC DNA]</scope>
    <source>
        <strain evidence="3 4">CAU 1574</strain>
    </source>
</reference>
<gene>
    <name evidence="3" type="ORF">IFO69_15460</name>
</gene>
<dbReference type="CDD" id="cd01317">
    <property type="entry name" value="DHOase_IIa"/>
    <property type="match status" value="1"/>
</dbReference>
<sequence>MAVLLKSLSLIQKDSIKPPLNYLYDGKEFKLYEGDEEGVEEVIDCSEYLGSSGWIDLRCGVGEPGFEYQETLESLGEALKFSGFTQAVVLPNTSPVIQSKNEVEFIKNKVSRFITDIHIQAAVTKDVKGEDLTEILDINHHGVNIFGDGIVPLSNSDRMMKVLQYLQKFNGILFDQSYDPLLAIFGQMHEGYPSTVMGMKGIPSLSEEVAIKKNIDILRYTGGSLHFQTVSTAKGVEAIRQAKAEGLKVSADVSLYQLLFSDDDLLEYDTNLKVLPPFRGKEDQEALKAGLKDGTLDAIVSNHQPRDYDAKHMEFDLADFGMSGLQTFLPGMVQLEKELGWPLLIEKVTFGPSQVINSPKSQSVSLTIFDPNEEWSFNRSSNKSLSSNSPYFNKTLKGKVKLVINKGEIARLDG</sequence>
<dbReference type="SUPFAM" id="SSF51338">
    <property type="entry name" value="Composite domain of metallo-dependent hydrolases"/>
    <property type="match status" value="1"/>
</dbReference>
<proteinExistence type="predicted"/>
<evidence type="ECO:0000259" key="2">
    <source>
        <dbReference type="Pfam" id="PF12890"/>
    </source>
</evidence>
<dbReference type="Gene3D" id="2.30.40.10">
    <property type="entry name" value="Urease, subunit C, domain 1"/>
    <property type="match status" value="1"/>
</dbReference>